<evidence type="ECO:0000313" key="3">
    <source>
        <dbReference type="Proteomes" id="UP000280955"/>
    </source>
</evidence>
<reference evidence="2 3" key="1">
    <citation type="submission" date="2018-10" db="EMBL/GenBank/DDBJ databases">
        <title>Genomic Encyclopedia of Archaeal and Bacterial Type Strains, Phase II (KMG-II): from individual species to whole genera.</title>
        <authorList>
            <person name="Goeker M."/>
        </authorList>
    </citation>
    <scope>NUCLEOTIDE SEQUENCE [LARGE SCALE GENOMIC DNA]</scope>
    <source>
        <strain evidence="2 3">DSM 15149</strain>
    </source>
</reference>
<proteinExistence type="predicted"/>
<evidence type="ECO:0000256" key="1">
    <source>
        <dbReference type="SAM" id="MobiDB-lite"/>
    </source>
</evidence>
<feature type="region of interest" description="Disordered" evidence="1">
    <location>
        <begin position="55"/>
        <end position="79"/>
    </location>
</feature>
<dbReference type="Proteomes" id="UP000280955">
    <property type="component" value="Unassembled WGS sequence"/>
</dbReference>
<dbReference type="EMBL" id="RBLJ01000001">
    <property type="protein sequence ID" value="RKS66175.1"/>
    <property type="molecule type" value="Genomic_DNA"/>
</dbReference>
<protein>
    <submittedName>
        <fullName evidence="2">Uncharacterized protein</fullName>
    </submittedName>
</protein>
<organism evidence="2 3">
    <name type="scientific">Photorhabdus asymbiotica</name>
    <dbReference type="NCBI Taxonomy" id="291112"/>
    <lineage>
        <taxon>Bacteria</taxon>
        <taxon>Pseudomonadati</taxon>
        <taxon>Pseudomonadota</taxon>
        <taxon>Gammaproteobacteria</taxon>
        <taxon>Enterobacterales</taxon>
        <taxon>Morganellaceae</taxon>
        <taxon>Photorhabdus</taxon>
    </lineage>
</organism>
<sequence>MINGMIYPLSFKLPLCWLHLLTPVTSFAMLPRIRSLAVAMHLEIHRVYILQAEETKPRANNPQNEEADNNPEGIDFMPQ</sequence>
<comment type="caution">
    <text evidence="2">The sequence shown here is derived from an EMBL/GenBank/DDBJ whole genome shotgun (WGS) entry which is preliminary data.</text>
</comment>
<gene>
    <name evidence="2" type="ORF">BDD30_0462</name>
</gene>
<accession>A0ABX9SRV2</accession>
<name>A0ABX9SRV2_9GAMM</name>
<evidence type="ECO:0000313" key="2">
    <source>
        <dbReference type="EMBL" id="RKS66175.1"/>
    </source>
</evidence>
<keyword evidence="3" id="KW-1185">Reference proteome</keyword>